<protein>
    <submittedName>
        <fullName evidence="5">ABC transporter ATP-binding protein</fullName>
    </submittedName>
</protein>
<keyword evidence="2" id="KW-0547">Nucleotide-binding</keyword>
<dbReference type="CDD" id="cd03255">
    <property type="entry name" value="ABC_MJ0796_LolCDE_FtsE"/>
    <property type="match status" value="1"/>
</dbReference>
<sequence>MRKLIEVKHLSKSYRISSKEQVQALQDVNFTIHEGEMIAIVGTSGSGKSTLLRILGCIDSQTTGHYHLNGFDIEGKTDQELAHIRNQSIGFVMQDFSLIEDYSVKKNVLLPLTYEKNKEKRQQQKQHLLSLLQKLNIASKENQKVTSLSGGQKQRVAIARALINNPAILLADEPTGALDQKTSKEIMNILHELHAEGKTIIIVTHDLQIAEQCQRIFRIEDGLLNEVYS</sequence>
<dbReference type="InterPro" id="IPR027417">
    <property type="entry name" value="P-loop_NTPase"/>
</dbReference>
<dbReference type="PROSITE" id="PS50893">
    <property type="entry name" value="ABC_TRANSPORTER_2"/>
    <property type="match status" value="1"/>
</dbReference>
<evidence type="ECO:0000313" key="6">
    <source>
        <dbReference type="Proteomes" id="UP001398420"/>
    </source>
</evidence>
<dbReference type="InterPro" id="IPR003439">
    <property type="entry name" value="ABC_transporter-like_ATP-bd"/>
</dbReference>
<dbReference type="SMART" id="SM00382">
    <property type="entry name" value="AAA"/>
    <property type="match status" value="1"/>
</dbReference>
<evidence type="ECO:0000256" key="2">
    <source>
        <dbReference type="ARBA" id="ARBA00022741"/>
    </source>
</evidence>
<dbReference type="RefSeq" id="WP_342302983.1">
    <property type="nucleotide sequence ID" value="NZ_JBCEWA010000006.1"/>
</dbReference>
<comment type="caution">
    <text evidence="5">The sequence shown here is derived from an EMBL/GenBank/DDBJ whole genome shotgun (WGS) entry which is preliminary data.</text>
</comment>
<accession>A0ABU9LKX3</accession>
<evidence type="ECO:0000313" key="5">
    <source>
        <dbReference type="EMBL" id="MEL5988650.1"/>
    </source>
</evidence>
<dbReference type="PROSITE" id="PS00211">
    <property type="entry name" value="ABC_TRANSPORTER_1"/>
    <property type="match status" value="1"/>
</dbReference>
<evidence type="ECO:0000256" key="1">
    <source>
        <dbReference type="ARBA" id="ARBA00022448"/>
    </source>
</evidence>
<proteinExistence type="predicted"/>
<keyword evidence="3 5" id="KW-0067">ATP-binding</keyword>
<dbReference type="InterPro" id="IPR017911">
    <property type="entry name" value="MacB-like_ATP-bd"/>
</dbReference>
<dbReference type="SUPFAM" id="SSF52540">
    <property type="entry name" value="P-loop containing nucleoside triphosphate hydrolases"/>
    <property type="match status" value="1"/>
</dbReference>
<evidence type="ECO:0000256" key="3">
    <source>
        <dbReference type="ARBA" id="ARBA00022840"/>
    </source>
</evidence>
<dbReference type="InterPro" id="IPR015854">
    <property type="entry name" value="ABC_transpr_LolD-like"/>
</dbReference>
<organism evidence="5 6">
    <name type="scientific">Kurthia gibsonii</name>
    <dbReference type="NCBI Taxonomy" id="33946"/>
    <lineage>
        <taxon>Bacteria</taxon>
        <taxon>Bacillati</taxon>
        <taxon>Bacillota</taxon>
        <taxon>Bacilli</taxon>
        <taxon>Bacillales</taxon>
        <taxon>Caryophanaceae</taxon>
        <taxon>Kurthia</taxon>
    </lineage>
</organism>
<dbReference type="Gene3D" id="3.40.50.300">
    <property type="entry name" value="P-loop containing nucleotide triphosphate hydrolases"/>
    <property type="match status" value="1"/>
</dbReference>
<name>A0ABU9LKX3_9BACL</name>
<feature type="domain" description="ABC transporter" evidence="4">
    <location>
        <begin position="5"/>
        <end position="229"/>
    </location>
</feature>
<gene>
    <name evidence="5" type="ORF">AAF454_09560</name>
</gene>
<dbReference type="PANTHER" id="PTHR24220:SF86">
    <property type="entry name" value="ABC TRANSPORTER ABCH.1"/>
    <property type="match status" value="1"/>
</dbReference>
<dbReference type="Proteomes" id="UP001398420">
    <property type="component" value="Unassembled WGS sequence"/>
</dbReference>
<dbReference type="EMBL" id="JBCEWA010000006">
    <property type="protein sequence ID" value="MEL5988650.1"/>
    <property type="molecule type" value="Genomic_DNA"/>
</dbReference>
<dbReference type="Pfam" id="PF00005">
    <property type="entry name" value="ABC_tran"/>
    <property type="match status" value="1"/>
</dbReference>
<dbReference type="GO" id="GO:0005524">
    <property type="term" value="F:ATP binding"/>
    <property type="evidence" value="ECO:0007669"/>
    <property type="project" value="UniProtKB-KW"/>
</dbReference>
<dbReference type="InterPro" id="IPR017871">
    <property type="entry name" value="ABC_transporter-like_CS"/>
</dbReference>
<dbReference type="PANTHER" id="PTHR24220">
    <property type="entry name" value="IMPORT ATP-BINDING PROTEIN"/>
    <property type="match status" value="1"/>
</dbReference>
<dbReference type="InterPro" id="IPR003593">
    <property type="entry name" value="AAA+_ATPase"/>
</dbReference>
<keyword evidence="6" id="KW-1185">Reference proteome</keyword>
<evidence type="ECO:0000259" key="4">
    <source>
        <dbReference type="PROSITE" id="PS50893"/>
    </source>
</evidence>
<reference evidence="5 6" key="1">
    <citation type="submission" date="2024-04" db="EMBL/GenBank/DDBJ databases">
        <authorList>
            <person name="Wu Y.S."/>
            <person name="Zhang L."/>
        </authorList>
    </citation>
    <scope>NUCLEOTIDE SEQUENCE [LARGE SCALE GENOMIC DNA]</scope>
    <source>
        <strain evidence="5 6">KG-01</strain>
    </source>
</reference>
<keyword evidence="1" id="KW-0813">Transport</keyword>